<name>A0A1D4JFS3_9STAP</name>
<dbReference type="OrthoDB" id="2406917at2"/>
<evidence type="ECO:0008006" key="5">
    <source>
        <dbReference type="Google" id="ProtNLM"/>
    </source>
</evidence>
<proteinExistence type="predicted"/>
<evidence type="ECO:0000313" key="1">
    <source>
        <dbReference type="EMBL" id="SCS35171.1"/>
    </source>
</evidence>
<sequence length="102" mass="11784">MKIDINHPVLAVNASLKFFQLQTIPGHLILLDDRIVFKSIEPIQVANVKETFLFTDIQSLKTGLSFSPFRITIMDNDGETWIFDQVQRAEAKKFVELYESIR</sequence>
<dbReference type="EMBL" id="FMPG01000001">
    <property type="protein sequence ID" value="SCS35171.1"/>
    <property type="molecule type" value="Genomic_DNA"/>
</dbReference>
<reference evidence="1 4" key="1">
    <citation type="submission" date="2016-09" db="EMBL/GenBank/DDBJ databases">
        <authorList>
            <consortium name="Pathogen Informatics"/>
        </authorList>
    </citation>
    <scope>NUCLEOTIDE SEQUENCE [LARGE SCALE GENOMIC DNA]</scope>
    <source>
        <strain evidence="1 4">82B</strain>
    </source>
</reference>
<gene>
    <name evidence="1" type="ORF">SAMEA2297795_00310</name>
    <name evidence="2" type="ORF">SAMEA2297796_00771</name>
</gene>
<dbReference type="Proteomes" id="UP000095768">
    <property type="component" value="Unassembled WGS sequence"/>
</dbReference>
<protein>
    <recommendedName>
        <fullName evidence="5">YokE-like PH domain-containing protein</fullName>
    </recommendedName>
</protein>
<reference evidence="2 3" key="2">
    <citation type="submission" date="2016-09" db="EMBL/GenBank/DDBJ databases">
        <authorList>
            <consortium name="Pathogen Informatics"/>
            <person name="Sun Q."/>
            <person name="Inoue M."/>
        </authorList>
    </citation>
    <scope>NUCLEOTIDE SEQUENCE [LARGE SCALE GENOMIC DNA]</scope>
    <source>
        <strain evidence="2 3">82C</strain>
    </source>
</reference>
<organism evidence="1 4">
    <name type="scientific">Staphylococcus caeli</name>
    <dbReference type="NCBI Taxonomy" id="2201815"/>
    <lineage>
        <taxon>Bacteria</taxon>
        <taxon>Bacillati</taxon>
        <taxon>Bacillota</taxon>
        <taxon>Bacilli</taxon>
        <taxon>Bacillales</taxon>
        <taxon>Staphylococcaceae</taxon>
        <taxon>Staphylococcus</taxon>
    </lineage>
</organism>
<dbReference type="RefSeq" id="WP_069995006.1">
    <property type="nucleotide sequence ID" value="NZ_FMPG01000001.1"/>
</dbReference>
<evidence type="ECO:0000313" key="3">
    <source>
        <dbReference type="Proteomes" id="UP000095412"/>
    </source>
</evidence>
<keyword evidence="3" id="KW-1185">Reference proteome</keyword>
<evidence type="ECO:0000313" key="2">
    <source>
        <dbReference type="EMBL" id="SCS60351.1"/>
    </source>
</evidence>
<dbReference type="Proteomes" id="UP000095412">
    <property type="component" value="Unassembled WGS sequence"/>
</dbReference>
<dbReference type="EMBL" id="FMPI01000004">
    <property type="protein sequence ID" value="SCS60351.1"/>
    <property type="molecule type" value="Genomic_DNA"/>
</dbReference>
<accession>A0A1D4JFS3</accession>
<evidence type="ECO:0000313" key="4">
    <source>
        <dbReference type="Proteomes" id="UP000095768"/>
    </source>
</evidence>
<dbReference type="AlphaFoldDB" id="A0A1D4JFS3"/>